<dbReference type="EMBL" id="JAXCGZ010014941">
    <property type="protein sequence ID" value="KAK7071369.1"/>
    <property type="molecule type" value="Genomic_DNA"/>
</dbReference>
<protein>
    <submittedName>
        <fullName evidence="1">Uncharacterized protein</fullName>
    </submittedName>
</protein>
<name>A0AAN8X1S8_HALRR</name>
<reference evidence="1 2" key="1">
    <citation type="submission" date="2023-11" db="EMBL/GenBank/DDBJ databases">
        <title>Halocaridina rubra genome assembly.</title>
        <authorList>
            <person name="Smith C."/>
        </authorList>
    </citation>
    <scope>NUCLEOTIDE SEQUENCE [LARGE SCALE GENOMIC DNA]</scope>
    <source>
        <strain evidence="1">EP-1</strain>
        <tissue evidence="1">Whole</tissue>
    </source>
</reference>
<evidence type="ECO:0000313" key="2">
    <source>
        <dbReference type="Proteomes" id="UP001381693"/>
    </source>
</evidence>
<dbReference type="Proteomes" id="UP001381693">
    <property type="component" value="Unassembled WGS sequence"/>
</dbReference>
<dbReference type="AlphaFoldDB" id="A0AAN8X1S8"/>
<accession>A0AAN8X1S8</accession>
<comment type="caution">
    <text evidence="1">The sequence shown here is derived from an EMBL/GenBank/DDBJ whole genome shotgun (WGS) entry which is preliminary data.</text>
</comment>
<sequence length="53" mass="6142">GTRSCIVSQQALCTIILTQWHLMFSLDGSNMRSWQVRSYTRNESTLSLYKSRS</sequence>
<evidence type="ECO:0000313" key="1">
    <source>
        <dbReference type="EMBL" id="KAK7071369.1"/>
    </source>
</evidence>
<keyword evidence="2" id="KW-1185">Reference proteome</keyword>
<organism evidence="1 2">
    <name type="scientific">Halocaridina rubra</name>
    <name type="common">Hawaiian red shrimp</name>
    <dbReference type="NCBI Taxonomy" id="373956"/>
    <lineage>
        <taxon>Eukaryota</taxon>
        <taxon>Metazoa</taxon>
        <taxon>Ecdysozoa</taxon>
        <taxon>Arthropoda</taxon>
        <taxon>Crustacea</taxon>
        <taxon>Multicrustacea</taxon>
        <taxon>Malacostraca</taxon>
        <taxon>Eumalacostraca</taxon>
        <taxon>Eucarida</taxon>
        <taxon>Decapoda</taxon>
        <taxon>Pleocyemata</taxon>
        <taxon>Caridea</taxon>
        <taxon>Atyoidea</taxon>
        <taxon>Atyidae</taxon>
        <taxon>Halocaridina</taxon>
    </lineage>
</organism>
<feature type="non-terminal residue" evidence="1">
    <location>
        <position position="1"/>
    </location>
</feature>
<proteinExistence type="predicted"/>
<feature type="non-terminal residue" evidence="1">
    <location>
        <position position="53"/>
    </location>
</feature>
<gene>
    <name evidence="1" type="ORF">SK128_002137</name>
</gene>